<organism evidence="3 4">
    <name type="scientific">Idiomarina xiamenensis 10-D-4</name>
    <dbReference type="NCBI Taxonomy" id="740709"/>
    <lineage>
        <taxon>Bacteria</taxon>
        <taxon>Pseudomonadati</taxon>
        <taxon>Pseudomonadota</taxon>
        <taxon>Gammaproteobacteria</taxon>
        <taxon>Alteromonadales</taxon>
        <taxon>Idiomarinaceae</taxon>
        <taxon>Idiomarina</taxon>
    </lineage>
</organism>
<dbReference type="GO" id="GO:0009306">
    <property type="term" value="P:protein secretion"/>
    <property type="evidence" value="ECO:0007669"/>
    <property type="project" value="InterPro"/>
</dbReference>
<proteinExistence type="inferred from homology"/>
<dbReference type="InterPro" id="IPR001775">
    <property type="entry name" value="GspD/PilQ"/>
</dbReference>
<evidence type="ECO:0000256" key="1">
    <source>
        <dbReference type="RuleBase" id="RU004003"/>
    </source>
</evidence>
<dbReference type="PANTHER" id="PTHR30332:SF17">
    <property type="entry name" value="TYPE IV PILIATION SYSTEM PROTEIN DR_0774-RELATED"/>
    <property type="match status" value="1"/>
</dbReference>
<dbReference type="EMBL" id="AMRG01000011">
    <property type="protein sequence ID" value="EKE82762.1"/>
    <property type="molecule type" value="Genomic_DNA"/>
</dbReference>
<dbReference type="Pfam" id="PF00263">
    <property type="entry name" value="Secretin"/>
    <property type="match status" value="1"/>
</dbReference>
<reference evidence="3 4" key="1">
    <citation type="journal article" date="2012" name="J. Bacteriol.">
        <title>Genome Sequence of Idiomarina xiamenensis Type Strain 10-D-4.</title>
        <authorList>
            <person name="Lai Q."/>
            <person name="Wang L."/>
            <person name="Wang W."/>
            <person name="Shao Z."/>
        </authorList>
    </citation>
    <scope>NUCLEOTIDE SEQUENCE [LARGE SCALE GENOMIC DNA]</scope>
    <source>
        <strain evidence="3 4">10-D-4</strain>
    </source>
</reference>
<comment type="caution">
    <text evidence="3">The sequence shown here is derived from an EMBL/GenBank/DDBJ whole genome shotgun (WGS) entry which is preliminary data.</text>
</comment>
<keyword evidence="4" id="KW-1185">Reference proteome</keyword>
<dbReference type="STRING" id="740709.A10D4_09159"/>
<dbReference type="OrthoDB" id="9775455at2"/>
<evidence type="ECO:0000313" key="4">
    <source>
        <dbReference type="Proteomes" id="UP000014115"/>
    </source>
</evidence>
<dbReference type="PATRIC" id="fig|740709.3.peg.1853"/>
<sequence>MQNDSCHVRYGGLMTRLQTWIPVWLALMLLADTVAAEPMSSGRSDNDQYSQPIATISVVEHQLTVGDVAVWSMSAAELIVADQETLLIHPIGAAQVALLPQQSGVVEVLQVNSQGQVSTRHIVHVQAQLKPRLLLQLQHLKQQQPQLSWRQHQGFWLLTGELTAKAKAQLAELVSDYPDVLDQTQQQVTAAEMITIQVQVYEMARQQLQQLGVDWQQPVLGPALMESGLLQWRPALMSQLQALQQSGQARLLAQPQLLSKDGASADFLAGGELPIPQVSSEGLQSVTFRRYGVQLSISPKLTAAGTIHARVRAQVSNIDPATTVAGIPGLLSREATTEFDTQSGSTLVLSGLLNQQKSESLKRIPGLADVPIIGHFFSQQQTRTEQRELVILVTPQRLQERQQQLARVTQAQRHRRQIEAAMGCNGLREVNVDAESHSVLSD</sequence>
<feature type="domain" description="Type II/III secretion system secretin-like" evidence="2">
    <location>
        <begin position="242"/>
        <end position="396"/>
    </location>
</feature>
<evidence type="ECO:0000259" key="2">
    <source>
        <dbReference type="Pfam" id="PF00263"/>
    </source>
</evidence>
<dbReference type="AlphaFoldDB" id="K2K861"/>
<dbReference type="PRINTS" id="PR00811">
    <property type="entry name" value="BCTERIALGSPD"/>
</dbReference>
<accession>K2K861</accession>
<dbReference type="eggNOG" id="COG4964">
    <property type="taxonomic scope" value="Bacteria"/>
</dbReference>
<dbReference type="Proteomes" id="UP000014115">
    <property type="component" value="Unassembled WGS sequence"/>
</dbReference>
<dbReference type="InterPro" id="IPR050810">
    <property type="entry name" value="Bact_Secretion_Sys_Channel"/>
</dbReference>
<comment type="similarity">
    <text evidence="1">Belongs to the bacterial secretin family.</text>
</comment>
<dbReference type="GO" id="GO:0015627">
    <property type="term" value="C:type II protein secretion system complex"/>
    <property type="evidence" value="ECO:0007669"/>
    <property type="project" value="TreeGrafter"/>
</dbReference>
<protein>
    <submittedName>
        <fullName evidence="3">Flp pilus assembly protein CpaC</fullName>
    </submittedName>
</protein>
<dbReference type="RefSeq" id="WP_008489109.1">
    <property type="nucleotide sequence ID" value="NZ_AMRG01000011.1"/>
</dbReference>
<dbReference type="PANTHER" id="PTHR30332">
    <property type="entry name" value="PROBABLE GENERAL SECRETION PATHWAY PROTEIN D"/>
    <property type="match status" value="1"/>
</dbReference>
<dbReference type="InterPro" id="IPR004846">
    <property type="entry name" value="T2SS/T3SS_dom"/>
</dbReference>
<gene>
    <name evidence="3" type="ORF">A10D4_09159</name>
</gene>
<evidence type="ECO:0000313" key="3">
    <source>
        <dbReference type="EMBL" id="EKE82762.1"/>
    </source>
</evidence>
<name>K2K861_9GAMM</name>